<dbReference type="AlphaFoldDB" id="A0A250K4K8"/>
<keyword evidence="1" id="KW-1133">Transmembrane helix</keyword>
<gene>
    <name evidence="2" type="ORF">MYMAC_006343</name>
</gene>
<proteinExistence type="predicted"/>
<evidence type="ECO:0000256" key="1">
    <source>
        <dbReference type="SAM" id="Phobius"/>
    </source>
</evidence>
<reference evidence="2 3" key="1">
    <citation type="submission" date="2017-06" db="EMBL/GenBank/DDBJ databases">
        <title>Sequencing and comparative analysis of myxobacterial genomes.</title>
        <authorList>
            <person name="Rupp O."/>
            <person name="Goesmann A."/>
            <person name="Sogaard-Andersen L."/>
        </authorList>
    </citation>
    <scope>NUCLEOTIDE SEQUENCE [LARGE SCALE GENOMIC DNA]</scope>
    <source>
        <strain evidence="2 3">DSM 14697</strain>
    </source>
</reference>
<keyword evidence="3" id="KW-1185">Reference proteome</keyword>
<keyword evidence="1" id="KW-0472">Membrane</keyword>
<accession>A0A250K4K8</accession>
<feature type="transmembrane region" description="Helical" evidence="1">
    <location>
        <begin position="15"/>
        <end position="35"/>
    </location>
</feature>
<dbReference type="EMBL" id="CP022203">
    <property type="protein sequence ID" value="ATB50687.1"/>
    <property type="molecule type" value="Genomic_DNA"/>
</dbReference>
<dbReference type="KEGG" id="mmas:MYMAC_006343"/>
<organism evidence="2 3">
    <name type="scientific">Corallococcus macrosporus DSM 14697</name>
    <dbReference type="NCBI Taxonomy" id="1189310"/>
    <lineage>
        <taxon>Bacteria</taxon>
        <taxon>Pseudomonadati</taxon>
        <taxon>Myxococcota</taxon>
        <taxon>Myxococcia</taxon>
        <taxon>Myxococcales</taxon>
        <taxon>Cystobacterineae</taxon>
        <taxon>Myxococcaceae</taxon>
        <taxon>Corallococcus</taxon>
    </lineage>
</organism>
<evidence type="ECO:0000313" key="3">
    <source>
        <dbReference type="Proteomes" id="UP000217343"/>
    </source>
</evidence>
<protein>
    <submittedName>
        <fullName evidence="2">Uncharacterized protein</fullName>
    </submittedName>
</protein>
<evidence type="ECO:0000313" key="2">
    <source>
        <dbReference type="EMBL" id="ATB50687.1"/>
    </source>
</evidence>
<keyword evidence="1" id="KW-0812">Transmembrane</keyword>
<dbReference type="Proteomes" id="UP000217343">
    <property type="component" value="Chromosome"/>
</dbReference>
<dbReference type="RefSeq" id="WP_239989141.1">
    <property type="nucleotide sequence ID" value="NZ_CP022203.1"/>
</dbReference>
<sequence length="93" mass="9967">METTLASDSSGRARWGAWALTAIPAALLPVGLLSYRARRRRARRPAPLRSTLGLGLVSLAILRLAGNSRRKGRVPPFSAFLPEEFSASVASGH</sequence>
<name>A0A250K4K8_9BACT</name>